<reference evidence="2" key="1">
    <citation type="journal article" date="2014" name="Front. Microbiol.">
        <title>High frequency of phylogenetically diverse reductive dehalogenase-homologous genes in deep subseafloor sedimentary metagenomes.</title>
        <authorList>
            <person name="Kawai M."/>
            <person name="Futagami T."/>
            <person name="Toyoda A."/>
            <person name="Takaki Y."/>
            <person name="Nishi S."/>
            <person name="Hori S."/>
            <person name="Arai W."/>
            <person name="Tsubouchi T."/>
            <person name="Morono Y."/>
            <person name="Uchiyama I."/>
            <person name="Ito T."/>
            <person name="Fujiyama A."/>
            <person name="Inagaki F."/>
            <person name="Takami H."/>
        </authorList>
    </citation>
    <scope>NUCLEOTIDE SEQUENCE</scope>
    <source>
        <strain evidence="2">Expedition CK06-06</strain>
    </source>
</reference>
<dbReference type="EMBL" id="BART01038920">
    <property type="protein sequence ID" value="GAH08919.1"/>
    <property type="molecule type" value="Genomic_DNA"/>
</dbReference>
<organism evidence="2">
    <name type="scientific">marine sediment metagenome</name>
    <dbReference type="NCBI Taxonomy" id="412755"/>
    <lineage>
        <taxon>unclassified sequences</taxon>
        <taxon>metagenomes</taxon>
        <taxon>ecological metagenomes</taxon>
    </lineage>
</organism>
<dbReference type="AlphaFoldDB" id="X1DVD6"/>
<dbReference type="Gene3D" id="3.40.50.850">
    <property type="entry name" value="Isochorismatase-like"/>
    <property type="match status" value="1"/>
</dbReference>
<evidence type="ECO:0000313" key="2">
    <source>
        <dbReference type="EMBL" id="GAH08919.1"/>
    </source>
</evidence>
<evidence type="ECO:0000259" key="1">
    <source>
        <dbReference type="Pfam" id="PF00857"/>
    </source>
</evidence>
<dbReference type="Pfam" id="PF00857">
    <property type="entry name" value="Isochorismatase"/>
    <property type="match status" value="1"/>
</dbReference>
<accession>X1DVD6</accession>
<dbReference type="InterPro" id="IPR036380">
    <property type="entry name" value="Isochorismatase-like_sf"/>
</dbReference>
<comment type="caution">
    <text evidence="2">The sequence shown here is derived from an EMBL/GenBank/DDBJ whole genome shotgun (WGS) entry which is preliminary data.</text>
</comment>
<feature type="domain" description="Isochorismatase-like" evidence="1">
    <location>
        <begin position="45"/>
        <end position="85"/>
    </location>
</feature>
<dbReference type="SUPFAM" id="SSF52499">
    <property type="entry name" value="Isochorismatase-like hydrolases"/>
    <property type="match status" value="1"/>
</dbReference>
<protein>
    <recommendedName>
        <fullName evidence="1">Isochorismatase-like domain-containing protein</fullName>
    </recommendedName>
</protein>
<name>X1DVD6_9ZZZZ</name>
<sequence length="112" mass="12456">DVVRGITFQPVSLCGRISFEEMQDLRITNADVIQEIDKQTGGAISIERIFICGLALDYCCYFTAMDGIDFGFKVYFIVDLTKGIDIPEGNISQTLSNMKVKGIKFANLNSFV</sequence>
<gene>
    <name evidence="2" type="ORF">S01H4_64273</name>
</gene>
<proteinExistence type="predicted"/>
<feature type="non-terminal residue" evidence="2">
    <location>
        <position position="1"/>
    </location>
</feature>
<dbReference type="InterPro" id="IPR000868">
    <property type="entry name" value="Isochorismatase-like_dom"/>
</dbReference>